<keyword evidence="9" id="KW-0808">Transferase</keyword>
<keyword evidence="3" id="KW-0479">Metal-binding</keyword>
<keyword evidence="5" id="KW-0378">Hydrolase</keyword>
<dbReference type="Gene3D" id="3.30.420.10">
    <property type="entry name" value="Ribonuclease H-like superfamily/Ribonuclease H"/>
    <property type="match status" value="1"/>
</dbReference>
<dbReference type="SUPFAM" id="SSF53098">
    <property type="entry name" value="Ribonuclease H-like"/>
    <property type="match status" value="1"/>
</dbReference>
<organism evidence="11 12">
    <name type="scientific">Microbotryum saponariae</name>
    <dbReference type="NCBI Taxonomy" id="289078"/>
    <lineage>
        <taxon>Eukaryota</taxon>
        <taxon>Fungi</taxon>
        <taxon>Dikarya</taxon>
        <taxon>Basidiomycota</taxon>
        <taxon>Pucciniomycotina</taxon>
        <taxon>Microbotryomycetes</taxon>
        <taxon>Microbotryales</taxon>
        <taxon>Microbotryaceae</taxon>
        <taxon>Microbotryum</taxon>
    </lineage>
</organism>
<evidence type="ECO:0000256" key="4">
    <source>
        <dbReference type="ARBA" id="ARBA00022759"/>
    </source>
</evidence>
<evidence type="ECO:0000256" key="3">
    <source>
        <dbReference type="ARBA" id="ARBA00022723"/>
    </source>
</evidence>
<dbReference type="InterPro" id="IPR036397">
    <property type="entry name" value="RNaseH_sf"/>
</dbReference>
<reference evidence="12" key="1">
    <citation type="submission" date="2016-10" db="EMBL/GenBank/DDBJ databases">
        <authorList>
            <person name="Jeantristanb JTB J.-T."/>
            <person name="Ricardo R."/>
        </authorList>
    </citation>
    <scope>NUCLEOTIDE SEQUENCE [LARGE SCALE GENOMIC DNA]</scope>
</reference>
<dbReference type="GO" id="GO:0006310">
    <property type="term" value="P:DNA recombination"/>
    <property type="evidence" value="ECO:0007669"/>
    <property type="project" value="UniProtKB-KW"/>
</dbReference>
<dbReference type="PANTHER" id="PTHR42648">
    <property type="entry name" value="TRANSPOSASE, PUTATIVE-RELATED"/>
    <property type="match status" value="1"/>
</dbReference>
<proteinExistence type="predicted"/>
<evidence type="ECO:0000313" key="11">
    <source>
        <dbReference type="EMBL" id="SDA02663.1"/>
    </source>
</evidence>
<keyword evidence="6" id="KW-0460">Magnesium</keyword>
<keyword evidence="1" id="KW-0548">Nucleotidyltransferase</keyword>
<evidence type="ECO:0000256" key="5">
    <source>
        <dbReference type="ARBA" id="ARBA00022801"/>
    </source>
</evidence>
<evidence type="ECO:0000313" key="12">
    <source>
        <dbReference type="Proteomes" id="UP000249723"/>
    </source>
</evidence>
<evidence type="ECO:0000256" key="6">
    <source>
        <dbReference type="ARBA" id="ARBA00022842"/>
    </source>
</evidence>
<dbReference type="GO" id="GO:0003887">
    <property type="term" value="F:DNA-directed DNA polymerase activity"/>
    <property type="evidence" value="ECO:0007669"/>
    <property type="project" value="UniProtKB-KW"/>
</dbReference>
<evidence type="ECO:0000256" key="7">
    <source>
        <dbReference type="ARBA" id="ARBA00022908"/>
    </source>
</evidence>
<dbReference type="GO" id="GO:0003676">
    <property type="term" value="F:nucleic acid binding"/>
    <property type="evidence" value="ECO:0007669"/>
    <property type="project" value="InterPro"/>
</dbReference>
<keyword evidence="4" id="KW-0255">Endonuclease</keyword>
<dbReference type="GO" id="GO:0004519">
    <property type="term" value="F:endonuclease activity"/>
    <property type="evidence" value="ECO:0007669"/>
    <property type="project" value="UniProtKB-KW"/>
</dbReference>
<keyword evidence="7" id="KW-0229">DNA integration</keyword>
<evidence type="ECO:0000256" key="1">
    <source>
        <dbReference type="ARBA" id="ARBA00022695"/>
    </source>
</evidence>
<dbReference type="Proteomes" id="UP000249723">
    <property type="component" value="Unassembled WGS sequence"/>
</dbReference>
<keyword evidence="8" id="KW-0695">RNA-directed DNA polymerase</keyword>
<name>A0A2X0LTP1_9BASI</name>
<dbReference type="InterPro" id="IPR039537">
    <property type="entry name" value="Retrotran_Ty1/copia-like"/>
</dbReference>
<evidence type="ECO:0000256" key="9">
    <source>
        <dbReference type="ARBA" id="ARBA00022932"/>
    </source>
</evidence>
<evidence type="ECO:0000256" key="10">
    <source>
        <dbReference type="ARBA" id="ARBA00023172"/>
    </source>
</evidence>
<sequence>MLATNKPVADVDSGRKLGRLPSSIDGSAGYDVIPSDVACHTLPEPATDGERYIVTFIDDFSRKTWVSALRNKSQVFDTFQHWHAMIERSTGLKLRVRITLHCHQYSKDFFFLENVHHIAPNSCSPCFGLRKN</sequence>
<keyword evidence="10" id="KW-0233">DNA recombination</keyword>
<evidence type="ECO:0000256" key="8">
    <source>
        <dbReference type="ARBA" id="ARBA00022918"/>
    </source>
</evidence>
<dbReference type="InterPro" id="IPR012337">
    <property type="entry name" value="RNaseH-like_sf"/>
</dbReference>
<dbReference type="STRING" id="289078.A0A2X0LTP1"/>
<dbReference type="GO" id="GO:0003964">
    <property type="term" value="F:RNA-directed DNA polymerase activity"/>
    <property type="evidence" value="ECO:0007669"/>
    <property type="project" value="UniProtKB-KW"/>
</dbReference>
<dbReference type="AlphaFoldDB" id="A0A2X0LTP1"/>
<keyword evidence="2" id="KW-0540">Nuclease</keyword>
<keyword evidence="12" id="KW-1185">Reference proteome</keyword>
<dbReference type="GO" id="GO:0016787">
    <property type="term" value="F:hydrolase activity"/>
    <property type="evidence" value="ECO:0007669"/>
    <property type="project" value="UniProtKB-KW"/>
</dbReference>
<accession>A0A2X0LTP1</accession>
<keyword evidence="9" id="KW-0239">DNA-directed DNA polymerase</keyword>
<evidence type="ECO:0000256" key="2">
    <source>
        <dbReference type="ARBA" id="ARBA00022722"/>
    </source>
</evidence>
<protein>
    <submittedName>
        <fullName evidence="11">BZ3500_MvSof-1268-A1-R1_Chr7-2g09546 protein</fullName>
    </submittedName>
</protein>
<dbReference type="GO" id="GO:0015074">
    <property type="term" value="P:DNA integration"/>
    <property type="evidence" value="ECO:0007669"/>
    <property type="project" value="UniProtKB-KW"/>
</dbReference>
<dbReference type="GO" id="GO:0046872">
    <property type="term" value="F:metal ion binding"/>
    <property type="evidence" value="ECO:0007669"/>
    <property type="project" value="UniProtKB-KW"/>
</dbReference>
<dbReference type="PANTHER" id="PTHR42648:SF11">
    <property type="entry name" value="TRANSPOSON TY4-P GAG-POL POLYPROTEIN"/>
    <property type="match status" value="1"/>
</dbReference>
<gene>
    <name evidence="11" type="ORF">BZ3500_MVSOF-1268-A1-R1_CHR7-2G09546</name>
</gene>
<dbReference type="EMBL" id="FMWP01000126">
    <property type="protein sequence ID" value="SDA02663.1"/>
    <property type="molecule type" value="Genomic_DNA"/>
</dbReference>